<dbReference type="GO" id="GO:0033013">
    <property type="term" value="P:tetrapyrrole metabolic process"/>
    <property type="evidence" value="ECO:0007669"/>
    <property type="project" value="UniProtKB-ARBA"/>
</dbReference>
<feature type="transmembrane region" description="Helical" evidence="6">
    <location>
        <begin position="20"/>
        <end position="38"/>
    </location>
</feature>
<evidence type="ECO:0000256" key="4">
    <source>
        <dbReference type="ARBA" id="ARBA00022989"/>
    </source>
</evidence>
<evidence type="ECO:0000256" key="3">
    <source>
        <dbReference type="ARBA" id="ARBA00022692"/>
    </source>
</evidence>
<dbReference type="PANTHER" id="PTHR10057:SF0">
    <property type="entry name" value="TRANSLOCATOR PROTEIN"/>
    <property type="match status" value="1"/>
</dbReference>
<feature type="transmembrane region" description="Helical" evidence="6">
    <location>
        <begin position="116"/>
        <end position="136"/>
    </location>
</feature>
<feature type="transmembrane region" description="Helical" evidence="6">
    <location>
        <begin position="58"/>
        <end position="79"/>
    </location>
</feature>
<feature type="transmembrane region" description="Helical" evidence="6">
    <location>
        <begin position="91"/>
        <end position="110"/>
    </location>
</feature>
<evidence type="ECO:0000313" key="7">
    <source>
        <dbReference type="EMBL" id="PQJ13089.1"/>
    </source>
</evidence>
<evidence type="ECO:0000256" key="5">
    <source>
        <dbReference type="ARBA" id="ARBA00023136"/>
    </source>
</evidence>
<keyword evidence="5 6" id="KW-0472">Membrane</keyword>
<evidence type="ECO:0000256" key="1">
    <source>
        <dbReference type="ARBA" id="ARBA00004141"/>
    </source>
</evidence>
<protein>
    <recommendedName>
        <fullName evidence="9">Tryptophan-rich sensory protein</fullName>
    </recommendedName>
</protein>
<dbReference type="Proteomes" id="UP000239872">
    <property type="component" value="Unassembled WGS sequence"/>
</dbReference>
<gene>
    <name evidence="7" type="ORF">CJD36_004920</name>
</gene>
<dbReference type="OrthoDB" id="9795496at2"/>
<evidence type="ECO:0000256" key="6">
    <source>
        <dbReference type="SAM" id="Phobius"/>
    </source>
</evidence>
<dbReference type="Pfam" id="PF03073">
    <property type="entry name" value="TspO_MBR"/>
    <property type="match status" value="1"/>
</dbReference>
<proteinExistence type="inferred from homology"/>
<evidence type="ECO:0000256" key="2">
    <source>
        <dbReference type="ARBA" id="ARBA00007524"/>
    </source>
</evidence>
<dbReference type="AlphaFoldDB" id="A0A2S7T1K1"/>
<comment type="subcellular location">
    <subcellularLocation>
        <location evidence="1">Membrane</location>
        <topology evidence="1">Multi-pass membrane protein</topology>
    </subcellularLocation>
</comment>
<dbReference type="PANTHER" id="PTHR10057">
    <property type="entry name" value="PERIPHERAL-TYPE BENZODIAZEPINE RECEPTOR"/>
    <property type="match status" value="1"/>
</dbReference>
<dbReference type="RefSeq" id="WP_105037973.1">
    <property type="nucleotide sequence ID" value="NZ_PPSL01000001.1"/>
</dbReference>
<reference evidence="7 8" key="1">
    <citation type="submission" date="2018-01" db="EMBL/GenBank/DDBJ databases">
        <title>A novel member of the phylum Bacteroidetes isolated from glacier ice.</title>
        <authorList>
            <person name="Liu Q."/>
            <person name="Xin Y.-H."/>
        </authorList>
    </citation>
    <scope>NUCLEOTIDE SEQUENCE [LARGE SCALE GENOMIC DNA]</scope>
    <source>
        <strain evidence="7 8">RB1R16</strain>
    </source>
</reference>
<dbReference type="EMBL" id="PPSL01000001">
    <property type="protein sequence ID" value="PQJ13089.1"/>
    <property type="molecule type" value="Genomic_DNA"/>
</dbReference>
<comment type="caution">
    <text evidence="7">The sequence shown here is derived from an EMBL/GenBank/DDBJ whole genome shotgun (WGS) entry which is preliminary data.</text>
</comment>
<dbReference type="GO" id="GO:0016020">
    <property type="term" value="C:membrane"/>
    <property type="evidence" value="ECO:0007669"/>
    <property type="project" value="UniProtKB-SubCell"/>
</dbReference>
<keyword evidence="4 6" id="KW-1133">Transmembrane helix</keyword>
<dbReference type="Gene3D" id="1.20.1260.100">
    <property type="entry name" value="TspO/MBR protein"/>
    <property type="match status" value="1"/>
</dbReference>
<evidence type="ECO:0000313" key="8">
    <source>
        <dbReference type="Proteomes" id="UP000239872"/>
    </source>
</evidence>
<dbReference type="InterPro" id="IPR038330">
    <property type="entry name" value="TspO/MBR-related_sf"/>
</dbReference>
<keyword evidence="8" id="KW-1185">Reference proteome</keyword>
<keyword evidence="3 6" id="KW-0812">Transmembrane</keyword>
<accession>A0A2S7T1K1</accession>
<organism evidence="7 8">
    <name type="scientific">Flavipsychrobacter stenotrophus</name>
    <dbReference type="NCBI Taxonomy" id="2077091"/>
    <lineage>
        <taxon>Bacteria</taxon>
        <taxon>Pseudomonadati</taxon>
        <taxon>Bacteroidota</taxon>
        <taxon>Chitinophagia</taxon>
        <taxon>Chitinophagales</taxon>
        <taxon>Chitinophagaceae</taxon>
        <taxon>Flavipsychrobacter</taxon>
    </lineage>
</organism>
<dbReference type="InterPro" id="IPR004307">
    <property type="entry name" value="TspO_MBR"/>
</dbReference>
<name>A0A2S7T1K1_9BACT</name>
<feature type="transmembrane region" description="Helical" evidence="6">
    <location>
        <begin position="143"/>
        <end position="165"/>
    </location>
</feature>
<sequence length="179" mass="20089">MNENTRGLKAMLQKLKWWQIGIIAVGVSFLGKLSGGKMDDDQKVYTKELKQAPWAPPGWVFAPAWTINNFFLLMGLQRMLKDEASSEKNKLLAMQGMIWAIFFSFNYVYFRKKSTILAAVWTVLDATLAVSSLWLARKDKKTAGTYAPLTAWTGFASSIAIYQALKNKDQALGVKALLN</sequence>
<evidence type="ECO:0008006" key="9">
    <source>
        <dbReference type="Google" id="ProtNLM"/>
    </source>
</evidence>
<dbReference type="CDD" id="cd15904">
    <property type="entry name" value="TSPO_MBR"/>
    <property type="match status" value="1"/>
</dbReference>
<comment type="similarity">
    <text evidence="2">Belongs to the TspO/BZRP family.</text>
</comment>